<evidence type="ECO:0000256" key="5">
    <source>
        <dbReference type="PROSITE-ProRule" id="PRU01161"/>
    </source>
</evidence>
<evidence type="ECO:0000259" key="8">
    <source>
        <dbReference type="PROSITE" id="PS51635"/>
    </source>
</evidence>
<dbReference type="GO" id="GO:0016042">
    <property type="term" value="P:lipid catabolic process"/>
    <property type="evidence" value="ECO:0007669"/>
    <property type="project" value="UniProtKB-UniRule"/>
</dbReference>
<dbReference type="PANTHER" id="PTHR14226:SF66">
    <property type="entry name" value="TRIACYLGLYCEROL LIPASE PTL2"/>
    <property type="match status" value="1"/>
</dbReference>
<reference evidence="9 10" key="1">
    <citation type="submission" date="2006-10" db="EMBL/GenBank/DDBJ databases">
        <title>The Genome Sequence of Batrachochytrium dendrobatidis JEL423.</title>
        <authorList>
            <consortium name="The Broad Institute Genome Sequencing Platform"/>
            <person name="Birren B."/>
            <person name="Lander E."/>
            <person name="Galagan J."/>
            <person name="Cuomo C."/>
            <person name="Devon K."/>
            <person name="Jaffe D."/>
            <person name="Butler J."/>
            <person name="Alvarez P."/>
            <person name="Gnerre S."/>
            <person name="Grabherr M."/>
            <person name="Kleber M."/>
            <person name="Mauceli E."/>
            <person name="Brockman W."/>
            <person name="Young S."/>
            <person name="LaButti K."/>
            <person name="Sykes S."/>
            <person name="DeCaprio D."/>
            <person name="Crawford M."/>
            <person name="Koehrsen M."/>
            <person name="Engels R."/>
            <person name="Montgomery P."/>
            <person name="Pearson M."/>
            <person name="Howarth C."/>
            <person name="Larson L."/>
            <person name="White J."/>
            <person name="O'Leary S."/>
            <person name="Kodira C."/>
            <person name="Zeng Q."/>
            <person name="Yandava C."/>
            <person name="Alvarado L."/>
            <person name="Longcore J."/>
            <person name="James T."/>
        </authorList>
    </citation>
    <scope>NUCLEOTIDE SEQUENCE [LARGE SCALE GENOMIC DNA]</scope>
    <source>
        <strain evidence="9 10">JEL423</strain>
    </source>
</reference>
<organism evidence="9 10">
    <name type="scientific">Batrachochytrium dendrobatidis (strain JEL423)</name>
    <dbReference type="NCBI Taxonomy" id="403673"/>
    <lineage>
        <taxon>Eukaryota</taxon>
        <taxon>Fungi</taxon>
        <taxon>Fungi incertae sedis</taxon>
        <taxon>Chytridiomycota</taxon>
        <taxon>Chytridiomycota incertae sedis</taxon>
        <taxon>Chytridiomycetes</taxon>
        <taxon>Rhizophydiales</taxon>
        <taxon>Rhizophydiales incertae sedis</taxon>
        <taxon>Batrachochytrium</taxon>
    </lineage>
</organism>
<sequence>MNRLSVRSNTMHSAKLGSENSIESHSTAVNDFTEMLVHDDDSSEDSSSSKAKDIQYPAVHNSHGSHSSLGTAKSCKKKHRSDSLQSTKSKPSTKYAGRYRKSTSGNLFWLPLLLCAGFFILFDLLVYIFVRQWVSWREHFLNIKGRKQILRKRLNSATNYQEWSDAAKELDEYLGMHIWKLNNDETDVIDIRLLKKVVSKLRRYRLAAIQESTQSSPISPQSSRSSDPLASKTVHSTTVDDPFTGSTSEYLYTYNDALPPAFHPSAQNLPDHPSIQISNLAKLCDILKTSCCKINVAGIDKEDPYRFTYFGTISIVDQYVSEVIHSLEYVAASPHISNLSKYALFRDLSRTFGRSALCLSGGASFGFNHLGVIKALLEQGLLPKMITGTSAGSFIGAMVAVRTDDELKKEILVPEVANRIRFSQESLYTCWKRLWKTGAWLDPKMVQEQIKYFTKGDMTFLEAYQRTGRIFNVAVVSHESPLESKLLNYLTSPDVVIYSAIIASSAIPAILPPALLISKNPRTGELKPFRSAGCFWRDGSLRSDIPQHEFRQLFNISYTIVSQRWNRISNHASRWPWMKWLSFIRDMDLLPRILGADLSNLWLQSFGGDVTILPPRPHLMDYARIMCDPSSERIQRHFHDGQLASYSKVQMIGHRLRVEQCLERILSDCFGRRQMDTD</sequence>
<proteinExistence type="inferred from homology"/>
<feature type="compositionally biased region" description="Low complexity" evidence="6">
    <location>
        <begin position="215"/>
        <end position="231"/>
    </location>
</feature>
<feature type="region of interest" description="Disordered" evidence="6">
    <location>
        <begin position="215"/>
        <end position="241"/>
    </location>
</feature>
<dbReference type="Gene3D" id="3.40.1090.10">
    <property type="entry name" value="Cytosolic phospholipase A2 catalytic domain"/>
    <property type="match status" value="2"/>
</dbReference>
<accession>A0A177WET8</accession>
<gene>
    <name evidence="9" type="ORF">BDEG_22538</name>
</gene>
<protein>
    <recommendedName>
        <fullName evidence="8">PNPLA domain-containing protein</fullName>
    </recommendedName>
</protein>
<feature type="domain" description="PNPLA" evidence="8">
    <location>
        <begin position="357"/>
        <end position="551"/>
    </location>
</feature>
<dbReference type="PANTHER" id="PTHR14226">
    <property type="entry name" value="NEUROPATHY TARGET ESTERASE/SWISS CHEESE D.MELANOGASTER"/>
    <property type="match status" value="1"/>
</dbReference>
<feature type="short sequence motif" description="GXSXG" evidence="5">
    <location>
        <begin position="388"/>
        <end position="392"/>
    </location>
</feature>
<dbReference type="PROSITE" id="PS51635">
    <property type="entry name" value="PNPLA"/>
    <property type="match status" value="1"/>
</dbReference>
<dbReference type="InterPro" id="IPR021771">
    <property type="entry name" value="Triacylglycerol_lipase_N"/>
</dbReference>
<dbReference type="VEuPathDB" id="FungiDB:BDEG_22538"/>
<feature type="compositionally biased region" description="Polar residues" evidence="6">
    <location>
        <begin position="62"/>
        <end position="71"/>
    </location>
</feature>
<evidence type="ECO:0000256" key="4">
    <source>
        <dbReference type="ARBA" id="ARBA00023098"/>
    </source>
</evidence>
<evidence type="ECO:0000256" key="7">
    <source>
        <dbReference type="SAM" id="Phobius"/>
    </source>
</evidence>
<dbReference type="Pfam" id="PF11815">
    <property type="entry name" value="DUF3336"/>
    <property type="match status" value="1"/>
</dbReference>
<dbReference type="EMBL" id="DS022302">
    <property type="protein sequence ID" value="OAJ38628.1"/>
    <property type="molecule type" value="Genomic_DNA"/>
</dbReference>
<feature type="transmembrane region" description="Helical" evidence="7">
    <location>
        <begin position="107"/>
        <end position="130"/>
    </location>
</feature>
<reference evidence="9 10" key="2">
    <citation type="submission" date="2016-05" db="EMBL/GenBank/DDBJ databases">
        <title>Lineage-specific infection strategies underlie the spectrum of fungal disease in amphibians.</title>
        <authorList>
            <person name="Cuomo C.A."/>
            <person name="Farrer R.A."/>
            <person name="James T."/>
            <person name="Longcore J."/>
            <person name="Birren B."/>
        </authorList>
    </citation>
    <scope>NUCLEOTIDE SEQUENCE [LARGE SCALE GENOMIC DNA]</scope>
    <source>
        <strain evidence="9 10">JEL423</strain>
    </source>
</reference>
<keyword evidence="3 5" id="KW-0442">Lipid degradation</keyword>
<dbReference type="Pfam" id="PF01734">
    <property type="entry name" value="Patatin"/>
    <property type="match status" value="1"/>
</dbReference>
<feature type="region of interest" description="Disordered" evidence="6">
    <location>
        <begin position="1"/>
        <end position="22"/>
    </location>
</feature>
<feature type="active site" description="Nucleophile" evidence="5">
    <location>
        <position position="390"/>
    </location>
</feature>
<keyword evidence="2 5" id="KW-0378">Hydrolase</keyword>
<dbReference type="OrthoDB" id="15478at2759"/>
<dbReference type="AlphaFoldDB" id="A0A177WET8"/>
<feature type="region of interest" description="Disordered" evidence="6">
    <location>
        <begin position="57"/>
        <end position="97"/>
    </location>
</feature>
<dbReference type="SUPFAM" id="SSF52151">
    <property type="entry name" value="FabD/lysophospholipase-like"/>
    <property type="match status" value="1"/>
</dbReference>
<evidence type="ECO:0000313" key="10">
    <source>
        <dbReference type="Proteomes" id="UP000077115"/>
    </source>
</evidence>
<evidence type="ECO:0000313" key="9">
    <source>
        <dbReference type="EMBL" id="OAJ38628.1"/>
    </source>
</evidence>
<dbReference type="InterPro" id="IPR050301">
    <property type="entry name" value="NTE"/>
</dbReference>
<comment type="similarity">
    <text evidence="1">Belongs to the PLPL family.</text>
</comment>
<comment type="caution">
    <text evidence="5">Lacks conserved residue(s) required for the propagation of feature annotation.</text>
</comment>
<feature type="compositionally biased region" description="Polar residues" evidence="6">
    <location>
        <begin position="83"/>
        <end position="92"/>
    </location>
</feature>
<evidence type="ECO:0000256" key="2">
    <source>
        <dbReference type="ARBA" id="ARBA00022801"/>
    </source>
</evidence>
<evidence type="ECO:0000256" key="6">
    <source>
        <dbReference type="SAM" id="MobiDB-lite"/>
    </source>
</evidence>
<feature type="active site" description="Proton acceptor" evidence="5">
    <location>
        <position position="538"/>
    </location>
</feature>
<dbReference type="GO" id="GO:0006641">
    <property type="term" value="P:triglyceride metabolic process"/>
    <property type="evidence" value="ECO:0007669"/>
    <property type="project" value="UniProtKB-ARBA"/>
</dbReference>
<dbReference type="InterPro" id="IPR002641">
    <property type="entry name" value="PNPLA_dom"/>
</dbReference>
<keyword evidence="7" id="KW-1133">Transmembrane helix</keyword>
<keyword evidence="7" id="KW-0812">Transmembrane</keyword>
<dbReference type="Proteomes" id="UP000077115">
    <property type="component" value="Unassembled WGS sequence"/>
</dbReference>
<keyword evidence="4 5" id="KW-0443">Lipid metabolism</keyword>
<dbReference type="GO" id="GO:0004806">
    <property type="term" value="F:triacylglycerol lipase activity"/>
    <property type="evidence" value="ECO:0007669"/>
    <property type="project" value="InterPro"/>
</dbReference>
<evidence type="ECO:0000256" key="1">
    <source>
        <dbReference type="ARBA" id="ARBA00006104"/>
    </source>
</evidence>
<keyword evidence="7" id="KW-0472">Membrane</keyword>
<dbReference type="STRING" id="403673.A0A177WET8"/>
<dbReference type="InterPro" id="IPR016035">
    <property type="entry name" value="Acyl_Trfase/lysoPLipase"/>
</dbReference>
<evidence type="ECO:0000256" key="3">
    <source>
        <dbReference type="ARBA" id="ARBA00022963"/>
    </source>
</evidence>
<name>A0A177WET8_BATDL</name>